<accession>A0AAE3EHB1</accession>
<dbReference type="PANTHER" id="PTHR39966:SF1">
    <property type="entry name" value="HEMERYTHRIN-LIKE DOMAIN-CONTAINING PROTEIN"/>
    <property type="match status" value="1"/>
</dbReference>
<evidence type="ECO:0000259" key="1">
    <source>
        <dbReference type="Pfam" id="PF01814"/>
    </source>
</evidence>
<dbReference type="InterPro" id="IPR012312">
    <property type="entry name" value="Hemerythrin-like"/>
</dbReference>
<organism evidence="2 3">
    <name type="scientific">Teretinema zuelzerae</name>
    <dbReference type="NCBI Taxonomy" id="156"/>
    <lineage>
        <taxon>Bacteria</taxon>
        <taxon>Pseudomonadati</taxon>
        <taxon>Spirochaetota</taxon>
        <taxon>Spirochaetia</taxon>
        <taxon>Spirochaetales</taxon>
        <taxon>Treponemataceae</taxon>
        <taxon>Teretinema</taxon>
    </lineage>
</organism>
<proteinExistence type="predicted"/>
<dbReference type="PANTHER" id="PTHR39966">
    <property type="entry name" value="BLL2471 PROTEIN-RELATED"/>
    <property type="match status" value="1"/>
</dbReference>
<dbReference type="Gene3D" id="1.20.120.520">
    <property type="entry name" value="nmb1532 protein domain like"/>
    <property type="match status" value="1"/>
</dbReference>
<protein>
    <submittedName>
        <fullName evidence="2">Hemerythrin domain-containing protein</fullName>
    </submittedName>
</protein>
<gene>
    <name evidence="2" type="ORF">K7J14_03875</name>
</gene>
<feature type="domain" description="Hemerythrin-like" evidence="1">
    <location>
        <begin position="5"/>
        <end position="135"/>
    </location>
</feature>
<evidence type="ECO:0000313" key="3">
    <source>
        <dbReference type="Proteomes" id="UP001198163"/>
    </source>
</evidence>
<keyword evidence="3" id="KW-1185">Reference proteome</keyword>
<dbReference type="Proteomes" id="UP001198163">
    <property type="component" value="Unassembled WGS sequence"/>
</dbReference>
<sequence length="180" mass="20198">MKYASEELKNEHEGILHGLAILEKMADSTESGSPVPVAEISEMVDFLKLFADKCHHGKEEGILFPILERYGVANEHGPIGQMLSEHVEGRKYIQGLSLSISNGTLDTSAFVTNARLYIELLRAHIQKENNVLFPMGDKIIPESEQQRILDAFENHEQTAMGPGIHDKLHGMLDTFQKKYL</sequence>
<dbReference type="AlphaFoldDB" id="A0AAE3EHB1"/>
<dbReference type="GO" id="GO:0005886">
    <property type="term" value="C:plasma membrane"/>
    <property type="evidence" value="ECO:0007669"/>
    <property type="project" value="TreeGrafter"/>
</dbReference>
<reference evidence="2" key="1">
    <citation type="submission" date="2021-08" db="EMBL/GenBank/DDBJ databases">
        <title>Comparative analyses of Brucepasteria parasyntrophica and Teretinema zuelzerae.</title>
        <authorList>
            <person name="Song Y."/>
            <person name="Brune A."/>
        </authorList>
    </citation>
    <scope>NUCLEOTIDE SEQUENCE</scope>
    <source>
        <strain evidence="2">DSM 1903</strain>
    </source>
</reference>
<evidence type="ECO:0000313" key="2">
    <source>
        <dbReference type="EMBL" id="MCD1653838.1"/>
    </source>
</evidence>
<dbReference type="Pfam" id="PF01814">
    <property type="entry name" value="Hemerythrin"/>
    <property type="match status" value="1"/>
</dbReference>
<comment type="caution">
    <text evidence="2">The sequence shown here is derived from an EMBL/GenBank/DDBJ whole genome shotgun (WGS) entry which is preliminary data.</text>
</comment>
<dbReference type="EMBL" id="JAINWA010000001">
    <property type="protein sequence ID" value="MCD1653838.1"/>
    <property type="molecule type" value="Genomic_DNA"/>
</dbReference>
<dbReference type="RefSeq" id="WP_230753345.1">
    <property type="nucleotide sequence ID" value="NZ_JAINWA010000001.1"/>
</dbReference>
<dbReference type="CDD" id="cd12108">
    <property type="entry name" value="Hr-like"/>
    <property type="match status" value="1"/>
</dbReference>
<name>A0AAE3EHB1_9SPIR</name>